<evidence type="ECO:0000313" key="1">
    <source>
        <dbReference type="EMBL" id="KAJ4724809.1"/>
    </source>
</evidence>
<accession>A0ACC1YN60</accession>
<reference evidence="1 2" key="1">
    <citation type="journal article" date="2023" name="Science">
        <title>Complex scaffold remodeling in plant triterpene biosynthesis.</title>
        <authorList>
            <person name="De La Pena R."/>
            <person name="Hodgson H."/>
            <person name="Liu J.C."/>
            <person name="Stephenson M.J."/>
            <person name="Martin A.C."/>
            <person name="Owen C."/>
            <person name="Harkess A."/>
            <person name="Leebens-Mack J."/>
            <person name="Jimenez L.E."/>
            <person name="Osbourn A."/>
            <person name="Sattely E.S."/>
        </authorList>
    </citation>
    <scope>NUCLEOTIDE SEQUENCE [LARGE SCALE GENOMIC DNA]</scope>
    <source>
        <strain evidence="2">cv. JPN11</strain>
        <tissue evidence="1">Leaf</tissue>
    </source>
</reference>
<keyword evidence="2" id="KW-1185">Reference proteome</keyword>
<dbReference type="EMBL" id="CM051395">
    <property type="protein sequence ID" value="KAJ4724809.1"/>
    <property type="molecule type" value="Genomic_DNA"/>
</dbReference>
<name>A0ACC1YN60_MELAZ</name>
<dbReference type="Proteomes" id="UP001164539">
    <property type="component" value="Chromosome 2"/>
</dbReference>
<gene>
    <name evidence="1" type="ORF">OWV82_003753</name>
</gene>
<sequence length="455" mass="52685">MGSEMNIPRRVDNGRNTRLVIRVMEEERDWLASMESKISRSPRLLSKSAGKETCCIFRVPQSLVEINEKAYQPHIVSMGPYHYGKVHLRMMQEHKWRYLGSLLTRTRKHGIDFKDLFAAISSMEQKIRDCYSESIEFGSLELIEMMVLDGCFVIELFCIVGKLVPGDLDDPIFSMAWVFPFVTRDLLRLENQIPYFVLQTLFELTVLASGSENPPTLAKLALEFFNYMVQRDVGVLQRYHNLRGKHLLDLFRLSYIPSSQEKPRERSPFLNLIPSAKKLHLAGIQFKPRKTSSSFLDVRFRNGILEIPTLTIDDFTSSFFLNSVAFEQCYRHCSKHVTTYATLMGCLINTPADAGFLSDHKIIENYFGTDEEVGRFFNIVGKDVAFDIHMNYLSELFEGVNEYYRNDWHVRWAGFKHTYFDTPWSFMSALAALILLLLTMVQSIFAVYGYIRPPK</sequence>
<proteinExistence type="predicted"/>
<comment type="caution">
    <text evidence="1">The sequence shown here is derived from an EMBL/GenBank/DDBJ whole genome shotgun (WGS) entry which is preliminary data.</text>
</comment>
<evidence type="ECO:0000313" key="2">
    <source>
        <dbReference type="Proteomes" id="UP001164539"/>
    </source>
</evidence>
<protein>
    <submittedName>
        <fullName evidence="1">Uncharacterized protein</fullName>
    </submittedName>
</protein>
<organism evidence="1 2">
    <name type="scientific">Melia azedarach</name>
    <name type="common">Chinaberry tree</name>
    <dbReference type="NCBI Taxonomy" id="155640"/>
    <lineage>
        <taxon>Eukaryota</taxon>
        <taxon>Viridiplantae</taxon>
        <taxon>Streptophyta</taxon>
        <taxon>Embryophyta</taxon>
        <taxon>Tracheophyta</taxon>
        <taxon>Spermatophyta</taxon>
        <taxon>Magnoliopsida</taxon>
        <taxon>eudicotyledons</taxon>
        <taxon>Gunneridae</taxon>
        <taxon>Pentapetalae</taxon>
        <taxon>rosids</taxon>
        <taxon>malvids</taxon>
        <taxon>Sapindales</taxon>
        <taxon>Meliaceae</taxon>
        <taxon>Melia</taxon>
    </lineage>
</organism>